<feature type="compositionally biased region" description="Basic residues" evidence="1">
    <location>
        <begin position="163"/>
        <end position="174"/>
    </location>
</feature>
<reference evidence="2 3" key="1">
    <citation type="submission" date="2020-06" db="EMBL/GenBank/DDBJ databases">
        <title>Transcriptomic and genomic resources for Thalictrum thalictroides and T. hernandezii: Facilitating candidate gene discovery in an emerging model plant lineage.</title>
        <authorList>
            <person name="Arias T."/>
            <person name="Riano-Pachon D.M."/>
            <person name="Di Stilio V.S."/>
        </authorList>
    </citation>
    <scope>NUCLEOTIDE SEQUENCE [LARGE SCALE GENOMIC DNA]</scope>
    <source>
        <strain evidence="3">cv. WT478/WT964</strain>
        <tissue evidence="2">Leaves</tissue>
    </source>
</reference>
<feature type="compositionally biased region" description="Acidic residues" evidence="1">
    <location>
        <begin position="180"/>
        <end position="193"/>
    </location>
</feature>
<evidence type="ECO:0000256" key="1">
    <source>
        <dbReference type="SAM" id="MobiDB-lite"/>
    </source>
</evidence>
<proteinExistence type="predicted"/>
<organism evidence="2 3">
    <name type="scientific">Thalictrum thalictroides</name>
    <name type="common">Rue-anemone</name>
    <name type="synonym">Anemone thalictroides</name>
    <dbReference type="NCBI Taxonomy" id="46969"/>
    <lineage>
        <taxon>Eukaryota</taxon>
        <taxon>Viridiplantae</taxon>
        <taxon>Streptophyta</taxon>
        <taxon>Embryophyta</taxon>
        <taxon>Tracheophyta</taxon>
        <taxon>Spermatophyta</taxon>
        <taxon>Magnoliopsida</taxon>
        <taxon>Ranunculales</taxon>
        <taxon>Ranunculaceae</taxon>
        <taxon>Thalictroideae</taxon>
        <taxon>Thalictrum</taxon>
    </lineage>
</organism>
<dbReference type="EMBL" id="JABWDY010018325">
    <property type="protein sequence ID" value="KAF5194737.1"/>
    <property type="molecule type" value="Genomic_DNA"/>
</dbReference>
<dbReference type="Proteomes" id="UP000554482">
    <property type="component" value="Unassembled WGS sequence"/>
</dbReference>
<comment type="caution">
    <text evidence="2">The sequence shown here is derived from an EMBL/GenBank/DDBJ whole genome shotgun (WGS) entry which is preliminary data.</text>
</comment>
<dbReference type="AlphaFoldDB" id="A0A7J6WCW1"/>
<accession>A0A7J6WCW1</accession>
<sequence length="224" mass="25450">MTEFLSFKYVGAKSVESNMPWNGETTSIIDIMSWVSEGVPECVGNSCTLFWLWGKQRYSIVKDLDLIFFWDHAPANVDGYTEIIIDISPVVQLGVDSTYHNGNKNNDGTTTDCEQMDDVTVETPRKTRGKKTKGTPRKRILIRKKKATPVKKKAHGGDQCEKKNKKKKKKLPVKRKVDVESDGTIDVDSESSGDGEWNHDADETWDWDSIAREKGNYFLVHVFQ</sequence>
<name>A0A7J6WCW1_THATH</name>
<evidence type="ECO:0000313" key="2">
    <source>
        <dbReference type="EMBL" id="KAF5194737.1"/>
    </source>
</evidence>
<keyword evidence="3" id="KW-1185">Reference proteome</keyword>
<protein>
    <submittedName>
        <fullName evidence="2">Uncharacterized protein</fullName>
    </submittedName>
</protein>
<gene>
    <name evidence="2" type="ORF">FRX31_015676</name>
</gene>
<feature type="region of interest" description="Disordered" evidence="1">
    <location>
        <begin position="147"/>
        <end position="201"/>
    </location>
</feature>
<evidence type="ECO:0000313" key="3">
    <source>
        <dbReference type="Proteomes" id="UP000554482"/>
    </source>
</evidence>